<keyword evidence="1" id="KW-1133">Transmembrane helix</keyword>
<evidence type="ECO:0000313" key="3">
    <source>
        <dbReference type="EMBL" id="MDD0989047.1"/>
    </source>
</evidence>
<keyword evidence="1" id="KW-0472">Membrane</keyword>
<protein>
    <recommendedName>
        <fullName evidence="5">Lipoprotein</fullName>
    </recommendedName>
</protein>
<evidence type="ECO:0008006" key="5">
    <source>
        <dbReference type="Google" id="ProtNLM"/>
    </source>
</evidence>
<feature type="transmembrane region" description="Helical" evidence="1">
    <location>
        <begin position="189"/>
        <end position="211"/>
    </location>
</feature>
<evidence type="ECO:0000313" key="4">
    <source>
        <dbReference type="Proteomes" id="UP001148203"/>
    </source>
</evidence>
<keyword evidence="1" id="KW-0812">Transmembrane</keyword>
<dbReference type="EMBL" id="JAMDGY010000005">
    <property type="protein sequence ID" value="MDD0989047.1"/>
    <property type="molecule type" value="Genomic_DNA"/>
</dbReference>
<evidence type="ECO:0000256" key="2">
    <source>
        <dbReference type="SAM" id="SignalP"/>
    </source>
</evidence>
<dbReference type="Proteomes" id="UP001148203">
    <property type="component" value="Unassembled WGS sequence"/>
</dbReference>
<feature type="signal peptide" evidence="2">
    <location>
        <begin position="1"/>
        <end position="19"/>
    </location>
</feature>
<proteinExistence type="predicted"/>
<feature type="chain" id="PRO_5046941210" description="Lipoprotein" evidence="2">
    <location>
        <begin position="20"/>
        <end position="213"/>
    </location>
</feature>
<keyword evidence="4" id="KW-1185">Reference proteome</keyword>
<accession>A0ABT5NMC4</accession>
<sequence>MSRALCVTLSLTIVVSSLAGCSTSPVKQGIVEGPQVFGYTLNQPLSNDELKVFTNTRAVPYGRDATIYKRDDGQGGVLQVFLDRNNRPLLIGEISRSFATRDECVAALEAKLPELQERILHHNRTTRANEGRDYEPGERYVRMSDDGCVVSQGKQPEAYQYTLNVAAEVATAKPKRGFGDSFKDAYNGFWFGVFVVAMLPFVLVGAAVSAATD</sequence>
<keyword evidence="2" id="KW-0732">Signal</keyword>
<reference evidence="3 4" key="1">
    <citation type="submission" date="2022-05" db="EMBL/GenBank/DDBJ databases">
        <title>Novel Pseudomonas spp. Isolated from a Rainbow Trout Aquaculture Facility.</title>
        <authorList>
            <person name="Testerman T."/>
            <person name="Graf J."/>
        </authorList>
    </citation>
    <scope>NUCLEOTIDE SEQUENCE [LARGE SCALE GENOMIC DNA]</scope>
    <source>
        <strain evidence="3 4">ID681</strain>
    </source>
</reference>
<comment type="caution">
    <text evidence="3">The sequence shown here is derived from an EMBL/GenBank/DDBJ whole genome shotgun (WGS) entry which is preliminary data.</text>
</comment>
<dbReference type="PROSITE" id="PS51257">
    <property type="entry name" value="PROKAR_LIPOPROTEIN"/>
    <property type="match status" value="1"/>
</dbReference>
<organism evidence="3 4">
    <name type="scientific">Pseudomonas fontis</name>
    <dbReference type="NCBI Taxonomy" id="2942633"/>
    <lineage>
        <taxon>Bacteria</taxon>
        <taxon>Pseudomonadati</taxon>
        <taxon>Pseudomonadota</taxon>
        <taxon>Gammaproteobacteria</taxon>
        <taxon>Pseudomonadales</taxon>
        <taxon>Pseudomonadaceae</taxon>
        <taxon>Pseudomonas</taxon>
    </lineage>
</organism>
<dbReference type="RefSeq" id="WP_273912625.1">
    <property type="nucleotide sequence ID" value="NZ_JAMDGX010000065.1"/>
</dbReference>
<evidence type="ECO:0000256" key="1">
    <source>
        <dbReference type="SAM" id="Phobius"/>
    </source>
</evidence>
<gene>
    <name evidence="3" type="ORF">M5G11_00660</name>
</gene>
<name>A0ABT5NMC4_9PSED</name>